<evidence type="ECO:0000313" key="1">
    <source>
        <dbReference type="EMBL" id="EYC42973.1"/>
    </source>
</evidence>
<organism evidence="1 2">
    <name type="scientific">Ancylostoma ceylanicum</name>
    <dbReference type="NCBI Taxonomy" id="53326"/>
    <lineage>
        <taxon>Eukaryota</taxon>
        <taxon>Metazoa</taxon>
        <taxon>Ecdysozoa</taxon>
        <taxon>Nematoda</taxon>
        <taxon>Chromadorea</taxon>
        <taxon>Rhabditida</taxon>
        <taxon>Rhabditina</taxon>
        <taxon>Rhabditomorpha</taxon>
        <taxon>Strongyloidea</taxon>
        <taxon>Ancylostomatidae</taxon>
        <taxon>Ancylostomatinae</taxon>
        <taxon>Ancylostoma</taxon>
    </lineage>
</organism>
<keyword evidence="2" id="KW-1185">Reference proteome</keyword>
<sequence>MSLRNSAFLCDTCPSTTARVVLGISKEVVAALGISLHCGQREMSPFRGQRGVSVPVRVQFLVGASVEGVDTTELAQTN</sequence>
<protein>
    <submittedName>
        <fullName evidence="1">Uncharacterized protein</fullName>
    </submittedName>
</protein>
<accession>A0A016WVC2</accession>
<comment type="caution">
    <text evidence="1">The sequence shown here is derived from an EMBL/GenBank/DDBJ whole genome shotgun (WGS) entry which is preliminary data.</text>
</comment>
<proteinExistence type="predicted"/>
<evidence type="ECO:0000313" key="2">
    <source>
        <dbReference type="Proteomes" id="UP000024635"/>
    </source>
</evidence>
<gene>
    <name evidence="1" type="primary">Acey_s0508.g2701</name>
    <name evidence="1" type="ORF">Y032_0508g2701</name>
</gene>
<dbReference type="AlphaFoldDB" id="A0A016WVC2"/>
<name>A0A016WVC2_9BILA</name>
<reference evidence="2" key="1">
    <citation type="journal article" date="2015" name="Nat. Genet.">
        <title>The genome and transcriptome of the zoonotic hookworm Ancylostoma ceylanicum identify infection-specific gene families.</title>
        <authorList>
            <person name="Schwarz E.M."/>
            <person name="Hu Y."/>
            <person name="Antoshechkin I."/>
            <person name="Miller M.M."/>
            <person name="Sternberg P.W."/>
            <person name="Aroian R.V."/>
        </authorList>
    </citation>
    <scope>NUCLEOTIDE SEQUENCE</scope>
    <source>
        <strain evidence="2">HY135</strain>
    </source>
</reference>
<dbReference type="EMBL" id="JARK01000108">
    <property type="protein sequence ID" value="EYC42973.1"/>
    <property type="molecule type" value="Genomic_DNA"/>
</dbReference>
<dbReference type="Proteomes" id="UP000024635">
    <property type="component" value="Unassembled WGS sequence"/>
</dbReference>